<dbReference type="PANTHER" id="PTHR10218">
    <property type="entry name" value="GTP-BINDING PROTEIN ALPHA SUBUNIT"/>
    <property type="match status" value="1"/>
</dbReference>
<comment type="similarity">
    <text evidence="1">Belongs to the G-alpha family. G(i/o/t/z) subfamily.</text>
</comment>
<dbReference type="InterPro" id="IPR027417">
    <property type="entry name" value="P-loop_NTPase"/>
</dbReference>
<feature type="binding site" evidence="8">
    <location>
        <begin position="87"/>
        <end position="92"/>
    </location>
    <ligand>
        <name>GTP</name>
        <dbReference type="ChEBI" id="CHEBI:37565"/>
    </ligand>
</feature>
<dbReference type="GO" id="GO:0005737">
    <property type="term" value="C:cytoplasm"/>
    <property type="evidence" value="ECO:0007669"/>
    <property type="project" value="TreeGrafter"/>
</dbReference>
<dbReference type="PROSITE" id="PS51882">
    <property type="entry name" value="G_ALPHA"/>
    <property type="match status" value="1"/>
</dbReference>
<organism evidence="10 11">
    <name type="scientific">Electrophorus voltai</name>
    <dbReference type="NCBI Taxonomy" id="2609070"/>
    <lineage>
        <taxon>Eukaryota</taxon>
        <taxon>Metazoa</taxon>
        <taxon>Chordata</taxon>
        <taxon>Craniata</taxon>
        <taxon>Vertebrata</taxon>
        <taxon>Euteleostomi</taxon>
        <taxon>Actinopterygii</taxon>
        <taxon>Neopterygii</taxon>
        <taxon>Teleostei</taxon>
        <taxon>Ostariophysi</taxon>
        <taxon>Gymnotiformes</taxon>
        <taxon>Gymnotoidei</taxon>
        <taxon>Gymnotidae</taxon>
        <taxon>Electrophorus</taxon>
    </lineage>
</organism>
<evidence type="ECO:0000256" key="3">
    <source>
        <dbReference type="ARBA" id="ARBA00022723"/>
    </source>
</evidence>
<dbReference type="CDD" id="cd00066">
    <property type="entry name" value="G-alpha"/>
    <property type="match status" value="1"/>
</dbReference>
<comment type="caution">
    <text evidence="10">The sequence shown here is derived from an EMBL/GenBank/DDBJ whole genome shotgun (WGS) entry which is preliminary data.</text>
</comment>
<feature type="binding site" evidence="9">
    <location>
        <position position="226"/>
    </location>
    <ligand>
        <name>Mg(2+)</name>
        <dbReference type="ChEBI" id="CHEBI:18420"/>
    </ligand>
</feature>
<dbReference type="FunFam" id="3.40.50.300:FF:002307">
    <property type="entry name" value="Guanine nucleotide-binding protein G(k) subunit alpha"/>
    <property type="match status" value="1"/>
</dbReference>
<keyword evidence="6 8" id="KW-0342">GTP-binding</keyword>
<feature type="non-terminal residue" evidence="10">
    <location>
        <position position="1"/>
    </location>
</feature>
<dbReference type="InterPro" id="IPR001019">
    <property type="entry name" value="Gprotein_alpha_su"/>
</dbReference>
<dbReference type="GO" id="GO:0005834">
    <property type="term" value="C:heterotrimeric G-protein complex"/>
    <property type="evidence" value="ECO:0007669"/>
    <property type="project" value="TreeGrafter"/>
</dbReference>
<dbReference type="SMART" id="SM00275">
    <property type="entry name" value="G_alpha"/>
    <property type="match status" value="1"/>
</dbReference>
<feature type="binding site" evidence="8">
    <location>
        <position position="429"/>
    </location>
    <ligand>
        <name>GTP</name>
        <dbReference type="ChEBI" id="CHEBI:37565"/>
    </ligand>
</feature>
<proteinExistence type="inferred from homology"/>
<dbReference type="Proteomes" id="UP001239994">
    <property type="component" value="Unassembled WGS sequence"/>
</dbReference>
<evidence type="ECO:0000256" key="6">
    <source>
        <dbReference type="ARBA" id="ARBA00023134"/>
    </source>
</evidence>
<dbReference type="SUPFAM" id="SSF52540">
    <property type="entry name" value="P-loop containing nucleoside triphosphate hydrolases"/>
    <property type="match status" value="1"/>
</dbReference>
<dbReference type="FunFam" id="1.10.400.10:FF:000007">
    <property type="entry name" value="Guanine nucleotide-binding protein subunit alpha"/>
    <property type="match status" value="1"/>
</dbReference>
<dbReference type="Gene3D" id="1.10.400.10">
    <property type="entry name" value="GI Alpha 1, domain 2-like"/>
    <property type="match status" value="1"/>
</dbReference>
<feature type="binding site" evidence="9">
    <location>
        <position position="91"/>
    </location>
    <ligand>
        <name>Mg(2+)</name>
        <dbReference type="ChEBI" id="CHEBI:18420"/>
    </ligand>
</feature>
<evidence type="ECO:0000256" key="4">
    <source>
        <dbReference type="ARBA" id="ARBA00022741"/>
    </source>
</evidence>
<evidence type="ECO:0008006" key="12">
    <source>
        <dbReference type="Google" id="ProtNLM"/>
    </source>
</evidence>
<keyword evidence="3 9" id="KW-0479">Metal-binding</keyword>
<keyword evidence="5 9" id="KW-0460">Magnesium</keyword>
<dbReference type="Pfam" id="PF00503">
    <property type="entry name" value="G-alpha"/>
    <property type="match status" value="1"/>
</dbReference>
<evidence type="ECO:0000256" key="1">
    <source>
        <dbReference type="ARBA" id="ARBA00006628"/>
    </source>
</evidence>
<evidence type="ECO:0000313" key="11">
    <source>
        <dbReference type="Proteomes" id="UP001239994"/>
    </source>
</evidence>
<keyword evidence="4 8" id="KW-0547">Nucleotide-binding</keyword>
<evidence type="ECO:0000256" key="8">
    <source>
        <dbReference type="PIRSR" id="PIRSR601019-1"/>
    </source>
</evidence>
<feature type="binding site" evidence="8">
    <location>
        <begin position="370"/>
        <end position="373"/>
    </location>
    <ligand>
        <name>GTP</name>
        <dbReference type="ChEBI" id="CHEBI:37565"/>
    </ligand>
</feature>
<dbReference type="EMBL" id="JAROKS010000007">
    <property type="protein sequence ID" value="KAK1802379.1"/>
    <property type="molecule type" value="Genomic_DNA"/>
</dbReference>
<dbReference type="GO" id="GO:0003924">
    <property type="term" value="F:GTPase activity"/>
    <property type="evidence" value="ECO:0007669"/>
    <property type="project" value="InterPro"/>
</dbReference>
<dbReference type="GO" id="GO:0007188">
    <property type="term" value="P:adenylate cyclase-modulating G protein-coupled receptor signaling pathway"/>
    <property type="evidence" value="ECO:0007669"/>
    <property type="project" value="TreeGrafter"/>
</dbReference>
<reference evidence="10" key="1">
    <citation type="submission" date="2023-03" db="EMBL/GenBank/DDBJ databases">
        <title>Electrophorus voltai genome.</title>
        <authorList>
            <person name="Bian C."/>
        </authorList>
    </citation>
    <scope>NUCLEOTIDE SEQUENCE</scope>
    <source>
        <strain evidence="10">CB-2022</strain>
        <tissue evidence="10">Muscle</tissue>
    </source>
</reference>
<dbReference type="InterPro" id="IPR011025">
    <property type="entry name" value="GproteinA_insert"/>
</dbReference>
<dbReference type="GO" id="GO:0001664">
    <property type="term" value="F:G protein-coupled receptor binding"/>
    <property type="evidence" value="ECO:0007669"/>
    <property type="project" value="TreeGrafter"/>
</dbReference>
<keyword evidence="11" id="KW-1185">Reference proteome</keyword>
<evidence type="ECO:0000256" key="7">
    <source>
        <dbReference type="ARBA" id="ARBA00023224"/>
    </source>
</evidence>
<dbReference type="GO" id="GO:0032502">
    <property type="term" value="P:developmental process"/>
    <property type="evidence" value="ECO:0007669"/>
    <property type="project" value="UniProtKB-ARBA"/>
</dbReference>
<dbReference type="AlphaFoldDB" id="A0AAD8ZN27"/>
<protein>
    <recommendedName>
        <fullName evidence="12">Guanine nucleotide binding protein (G protein) alpha v1</fullName>
    </recommendedName>
</protein>
<evidence type="ECO:0000313" key="10">
    <source>
        <dbReference type="EMBL" id="KAK1802379.1"/>
    </source>
</evidence>
<dbReference type="Gene3D" id="3.40.50.300">
    <property type="entry name" value="P-loop containing nucleotide triphosphate hydrolases"/>
    <property type="match status" value="1"/>
</dbReference>
<accession>A0AAD8ZN27</accession>
<dbReference type="GO" id="GO:0031683">
    <property type="term" value="F:G-protein beta/gamma-subunit complex binding"/>
    <property type="evidence" value="ECO:0007669"/>
    <property type="project" value="InterPro"/>
</dbReference>
<comment type="subunit">
    <text evidence="2">G proteins are composed of 3 units; alpha, beta and gamma. The alpha chain contains the guanine nucleotide binding site.</text>
</comment>
<feature type="binding site" evidence="8">
    <location>
        <begin position="301"/>
        <end position="305"/>
    </location>
    <ligand>
        <name>GTP</name>
        <dbReference type="ChEBI" id="CHEBI:37565"/>
    </ligand>
</feature>
<dbReference type="GO" id="GO:0046872">
    <property type="term" value="F:metal ion binding"/>
    <property type="evidence" value="ECO:0007669"/>
    <property type="project" value="UniProtKB-KW"/>
</dbReference>
<dbReference type="PRINTS" id="PR00318">
    <property type="entry name" value="GPROTEINA"/>
</dbReference>
<evidence type="ECO:0000256" key="9">
    <source>
        <dbReference type="PIRSR" id="PIRSR601019-2"/>
    </source>
</evidence>
<feature type="binding site" evidence="8">
    <location>
        <begin position="195"/>
        <end position="196"/>
    </location>
    <ligand>
        <name>GTP</name>
        <dbReference type="ChEBI" id="CHEBI:37565"/>
    </ligand>
</feature>
<dbReference type="GO" id="GO:0005525">
    <property type="term" value="F:GTP binding"/>
    <property type="evidence" value="ECO:0007669"/>
    <property type="project" value="UniProtKB-KW"/>
</dbReference>
<evidence type="ECO:0000256" key="5">
    <source>
        <dbReference type="ARBA" id="ARBA00022842"/>
    </source>
</evidence>
<sequence>RTFGKRCSGHRRVYKSCSHQPRSLKQGERYALCRRDTMKEMGLCFGSQLTEEDKAAKIHSASIDRDLYEYAKRDMNVVKILMLGAAESGKSTLVKQMKIIHSNGFTKQELATFKPAVLDNLLTSMKFVLYGMGMLRINLANSKNKVHAHTVLSCGRCFDEEQVLFPFISHALSCLWADQGVQSAATRGYEYELNDSALYFFENMARIISPDYVPTEMDVLRVRIRTTGVIETQFKVKHLVFRSCAVLIRASLNCTFQQSGGGYVAAADCSLISCGVWTLLGGSRAPTRSGVERHAVERLYDVGGQRTERRKWISCFEDVRAVLFVVALSGYDMTLVEDPSMNRLQESLKLFSSICNNVFFRTTSMILFMNKIDLFQEKILHSGRHLRHYLPLFKGADCDVDSAARFIAAMFVSQNTAPGKLIFHHFTTATDTSNVQVVFQVVMDTIIKENLEAISLL</sequence>
<dbReference type="SUPFAM" id="SSF47895">
    <property type="entry name" value="Transducin (alpha subunit), insertion domain"/>
    <property type="match status" value="1"/>
</dbReference>
<feature type="binding site" evidence="8">
    <location>
        <begin position="220"/>
        <end position="226"/>
    </location>
    <ligand>
        <name>GTP</name>
        <dbReference type="ChEBI" id="CHEBI:37565"/>
    </ligand>
</feature>
<name>A0AAD8ZN27_9TELE</name>
<dbReference type="PANTHER" id="PTHR10218:SF231">
    <property type="entry name" value="GUANINE NUCLEOTIDE BINDING PROTEIN (G PROTEIN) ALPHA V1"/>
    <property type="match status" value="1"/>
</dbReference>
<gene>
    <name evidence="10" type="ORF">P4O66_022047</name>
</gene>
<evidence type="ECO:0000256" key="2">
    <source>
        <dbReference type="ARBA" id="ARBA00011356"/>
    </source>
</evidence>
<keyword evidence="7" id="KW-0807">Transducer</keyword>